<evidence type="ECO:0000256" key="5">
    <source>
        <dbReference type="ARBA" id="ARBA00047761"/>
    </source>
</evidence>
<evidence type="ECO:0000256" key="2">
    <source>
        <dbReference type="ARBA" id="ARBA00013081"/>
    </source>
</evidence>
<dbReference type="PROSITE" id="PS50969">
    <property type="entry name" value="FCP1"/>
    <property type="match status" value="1"/>
</dbReference>
<evidence type="ECO:0000256" key="1">
    <source>
        <dbReference type="ARBA" id="ARBA00004123"/>
    </source>
</evidence>
<gene>
    <name evidence="10" type="ORF">AV274_3208</name>
</gene>
<comment type="catalytic activity">
    <reaction evidence="5">
        <text>O-phospho-L-seryl-[protein] + H2O = L-seryl-[protein] + phosphate</text>
        <dbReference type="Rhea" id="RHEA:20629"/>
        <dbReference type="Rhea" id="RHEA-COMP:9863"/>
        <dbReference type="Rhea" id="RHEA-COMP:11604"/>
        <dbReference type="ChEBI" id="CHEBI:15377"/>
        <dbReference type="ChEBI" id="CHEBI:29999"/>
        <dbReference type="ChEBI" id="CHEBI:43474"/>
        <dbReference type="ChEBI" id="CHEBI:83421"/>
        <dbReference type="EC" id="3.1.3.16"/>
    </reaction>
</comment>
<feature type="region of interest" description="Disordered" evidence="7">
    <location>
        <begin position="449"/>
        <end position="512"/>
    </location>
</feature>
<dbReference type="STRING" id="478820.A0A196SDE8"/>
<dbReference type="Gene3D" id="3.40.50.1000">
    <property type="entry name" value="HAD superfamily/HAD-like"/>
    <property type="match status" value="1"/>
</dbReference>
<sequence length="512" mass="58179">MNSEKEIAIKTDKKGTCIWLKEEGSSVYKSEEIGYVVVDKDFRTPVRAPIEGRIKKLVVHGDEVVDGTNEEATIAVIVSCLHAIVMYNVCLNCQKCFSDEELEGYHRIISSDGCVQYLHHDFYESERVETQSRLLRNRKLGLVFDLDHTLMEQTDDMRCMEAAKFGIPNVSSITFHRNGIPTSFVIILRPCVLPFLKELSSYFELSVYTNGIREYAEEVVKVLDPDHTLFGSRIIARNDVPDNPANSTEDNFVKESKDIRFVQPGFDTMGVAVDDCAAVWKDQSSVITVPKFVFWSRFARCLRAMDANGWSEEERRRQMFAEVGPVVNSTELMVVRDALLHIHRAFYEKVKRGADPYSRYLHDLVTAMGGKVVEAFGDTVTNFVSRGDETLLLVEVMNRPAGNCRVVSDAWVIACYSFLNVMASKAYPVRRVVSVNAADPDLADVLEDVPEEDVKEESESEEVSEEVKEVKEEVKEKKSVRREDRICNQGKNGGKSDDVEEMKKRRRRMFLG</sequence>
<dbReference type="InterPro" id="IPR001357">
    <property type="entry name" value="BRCT_dom"/>
</dbReference>
<dbReference type="InterPro" id="IPR039189">
    <property type="entry name" value="Fcp1"/>
</dbReference>
<dbReference type="Gene3D" id="3.40.50.10190">
    <property type="entry name" value="BRCT domain"/>
    <property type="match status" value="1"/>
</dbReference>
<evidence type="ECO:0000313" key="11">
    <source>
        <dbReference type="Proteomes" id="UP000078348"/>
    </source>
</evidence>
<dbReference type="EC" id="3.1.3.16" evidence="2"/>
<dbReference type="GO" id="GO:0005634">
    <property type="term" value="C:nucleus"/>
    <property type="evidence" value="ECO:0007669"/>
    <property type="project" value="UniProtKB-SubCell"/>
</dbReference>
<keyword evidence="4" id="KW-0539">Nucleus</keyword>
<dbReference type="AlphaFoldDB" id="A0A196SDE8"/>
<dbReference type="PANTHER" id="PTHR23081">
    <property type="entry name" value="RNA POLYMERASE II CTD PHOSPHATASE"/>
    <property type="match status" value="1"/>
</dbReference>
<feature type="compositionally biased region" description="Acidic residues" evidence="7">
    <location>
        <begin position="449"/>
        <end position="464"/>
    </location>
</feature>
<dbReference type="InterPro" id="IPR023214">
    <property type="entry name" value="HAD_sf"/>
</dbReference>
<dbReference type="InterPro" id="IPR036412">
    <property type="entry name" value="HAD-like_sf"/>
</dbReference>
<evidence type="ECO:0000256" key="3">
    <source>
        <dbReference type="ARBA" id="ARBA00022801"/>
    </source>
</evidence>
<dbReference type="PANTHER" id="PTHR23081:SF36">
    <property type="entry name" value="RNA POLYMERASE II SUBUNIT A C-TERMINAL DOMAIN PHOSPHATASE"/>
    <property type="match status" value="1"/>
</dbReference>
<comment type="catalytic activity">
    <reaction evidence="6">
        <text>O-phospho-L-threonyl-[protein] + H2O = L-threonyl-[protein] + phosphate</text>
        <dbReference type="Rhea" id="RHEA:47004"/>
        <dbReference type="Rhea" id="RHEA-COMP:11060"/>
        <dbReference type="Rhea" id="RHEA-COMP:11605"/>
        <dbReference type="ChEBI" id="CHEBI:15377"/>
        <dbReference type="ChEBI" id="CHEBI:30013"/>
        <dbReference type="ChEBI" id="CHEBI:43474"/>
        <dbReference type="ChEBI" id="CHEBI:61977"/>
        <dbReference type="EC" id="3.1.3.16"/>
    </reaction>
</comment>
<reference evidence="10 11" key="1">
    <citation type="submission" date="2016-05" db="EMBL/GenBank/DDBJ databases">
        <title>Nuclear genome of Blastocystis sp. subtype 1 NandII.</title>
        <authorList>
            <person name="Gentekaki E."/>
            <person name="Curtis B."/>
            <person name="Stairs C."/>
            <person name="Eme L."/>
            <person name="Herman E."/>
            <person name="Klimes V."/>
            <person name="Arias M.C."/>
            <person name="Elias M."/>
            <person name="Hilliou F."/>
            <person name="Klute M."/>
            <person name="Malik S.-B."/>
            <person name="Pightling A."/>
            <person name="Rachubinski R."/>
            <person name="Salas D."/>
            <person name="Schlacht A."/>
            <person name="Suga H."/>
            <person name="Archibald J."/>
            <person name="Ball S.G."/>
            <person name="Clark G."/>
            <person name="Dacks J."/>
            <person name="Van Der Giezen M."/>
            <person name="Tsaousis A."/>
            <person name="Roger A."/>
        </authorList>
    </citation>
    <scope>NUCLEOTIDE SEQUENCE [LARGE SCALE GENOMIC DNA]</scope>
    <source>
        <strain evidence="11">ATCC 50177 / NandII</strain>
    </source>
</reference>
<dbReference type="Pfam" id="PF03031">
    <property type="entry name" value="NIF"/>
    <property type="match status" value="1"/>
</dbReference>
<dbReference type="SUPFAM" id="SSF56784">
    <property type="entry name" value="HAD-like"/>
    <property type="match status" value="1"/>
</dbReference>
<name>A0A196SDE8_BLAHN</name>
<protein>
    <recommendedName>
        <fullName evidence="2">protein-serine/threonine phosphatase</fullName>
        <ecNumber evidence="2">3.1.3.16</ecNumber>
    </recommendedName>
</protein>
<accession>A0A196SDE8</accession>
<keyword evidence="3" id="KW-0378">Hydrolase</keyword>
<evidence type="ECO:0000259" key="9">
    <source>
        <dbReference type="PROSITE" id="PS50969"/>
    </source>
</evidence>
<dbReference type="PROSITE" id="PS50172">
    <property type="entry name" value="BRCT"/>
    <property type="match status" value="1"/>
</dbReference>
<evidence type="ECO:0000256" key="6">
    <source>
        <dbReference type="ARBA" id="ARBA00048336"/>
    </source>
</evidence>
<dbReference type="OrthoDB" id="10249888at2759"/>
<dbReference type="SMART" id="SM00577">
    <property type="entry name" value="CPDc"/>
    <property type="match status" value="1"/>
</dbReference>
<evidence type="ECO:0000256" key="4">
    <source>
        <dbReference type="ARBA" id="ARBA00023242"/>
    </source>
</evidence>
<dbReference type="Proteomes" id="UP000078348">
    <property type="component" value="Unassembled WGS sequence"/>
</dbReference>
<dbReference type="EMBL" id="LXWW01000175">
    <property type="protein sequence ID" value="OAO15080.1"/>
    <property type="molecule type" value="Genomic_DNA"/>
</dbReference>
<keyword evidence="11" id="KW-1185">Reference proteome</keyword>
<dbReference type="InterPro" id="IPR004274">
    <property type="entry name" value="FCP1_dom"/>
</dbReference>
<dbReference type="GO" id="GO:0008420">
    <property type="term" value="F:RNA polymerase II CTD heptapeptide repeat phosphatase activity"/>
    <property type="evidence" value="ECO:0007669"/>
    <property type="project" value="InterPro"/>
</dbReference>
<feature type="domain" description="BRCT" evidence="8">
    <location>
        <begin position="361"/>
        <end position="429"/>
    </location>
</feature>
<evidence type="ECO:0000259" key="8">
    <source>
        <dbReference type="PROSITE" id="PS50172"/>
    </source>
</evidence>
<dbReference type="SUPFAM" id="SSF52113">
    <property type="entry name" value="BRCT domain"/>
    <property type="match status" value="1"/>
</dbReference>
<comment type="caution">
    <text evidence="10">The sequence shown here is derived from an EMBL/GenBank/DDBJ whole genome shotgun (WGS) entry which is preliminary data.</text>
</comment>
<dbReference type="Gene3D" id="1.10.287.10">
    <property type="entry name" value="S15/NS1, RNA-binding"/>
    <property type="match status" value="1"/>
</dbReference>
<evidence type="ECO:0000313" key="10">
    <source>
        <dbReference type="EMBL" id="OAO15080.1"/>
    </source>
</evidence>
<dbReference type="InterPro" id="IPR036420">
    <property type="entry name" value="BRCT_dom_sf"/>
</dbReference>
<feature type="compositionally biased region" description="Basic and acidic residues" evidence="7">
    <location>
        <begin position="465"/>
        <end position="486"/>
    </location>
</feature>
<evidence type="ECO:0000256" key="7">
    <source>
        <dbReference type="SAM" id="MobiDB-lite"/>
    </source>
</evidence>
<comment type="subcellular location">
    <subcellularLocation>
        <location evidence="1">Nucleus</location>
    </subcellularLocation>
</comment>
<proteinExistence type="predicted"/>
<dbReference type="CDD" id="cd00027">
    <property type="entry name" value="BRCT"/>
    <property type="match status" value="1"/>
</dbReference>
<feature type="domain" description="FCP1 homology" evidence="9">
    <location>
        <begin position="135"/>
        <end position="314"/>
    </location>
</feature>
<organism evidence="10 11">
    <name type="scientific">Blastocystis sp. subtype 1 (strain ATCC 50177 / NandII)</name>
    <dbReference type="NCBI Taxonomy" id="478820"/>
    <lineage>
        <taxon>Eukaryota</taxon>
        <taxon>Sar</taxon>
        <taxon>Stramenopiles</taxon>
        <taxon>Bigyra</taxon>
        <taxon>Opalozoa</taxon>
        <taxon>Opalinata</taxon>
        <taxon>Blastocystidae</taxon>
        <taxon>Blastocystis</taxon>
    </lineage>
</organism>
<feature type="compositionally biased region" description="Basic and acidic residues" evidence="7">
    <location>
        <begin position="494"/>
        <end position="503"/>
    </location>
</feature>